<accession>A0A8T9BR91</accession>
<dbReference type="GO" id="GO:0042162">
    <property type="term" value="F:telomeric DNA binding"/>
    <property type="evidence" value="ECO:0007669"/>
    <property type="project" value="TreeGrafter"/>
</dbReference>
<evidence type="ECO:0000256" key="7">
    <source>
        <dbReference type="RuleBase" id="RU365061"/>
    </source>
</evidence>
<dbReference type="EC" id="2.7.7.49" evidence="7"/>
<dbReference type="InterPro" id="IPR021891">
    <property type="entry name" value="Telomerase_RBD"/>
</dbReference>
<keyword evidence="4 7" id="KW-0460">Magnesium</keyword>
<keyword evidence="1 7" id="KW-0808">Transferase</keyword>
<evidence type="ECO:0000256" key="5">
    <source>
        <dbReference type="ARBA" id="ARBA00022918"/>
    </source>
</evidence>
<dbReference type="OrthoDB" id="289721at2759"/>
<evidence type="ECO:0000256" key="1">
    <source>
        <dbReference type="ARBA" id="ARBA00022679"/>
    </source>
</evidence>
<reference evidence="9 10" key="1">
    <citation type="submission" date="2018-05" db="EMBL/GenBank/DDBJ databases">
        <title>Genome sequencing and assembly of the regulated plant pathogen Lachnellula willkommii and related sister species for the development of diagnostic species identification markers.</title>
        <authorList>
            <person name="Giroux E."/>
            <person name="Bilodeau G."/>
        </authorList>
    </citation>
    <scope>NUCLEOTIDE SEQUENCE [LARGE SCALE GENOMIC DNA]</scope>
    <source>
        <strain evidence="9 10">CBS 268.59</strain>
    </source>
</reference>
<name>A0A8T9BR91_9HELO</name>
<keyword evidence="7" id="KW-0158">Chromosome</keyword>
<dbReference type="Pfam" id="PF12009">
    <property type="entry name" value="Telomerase_RBD"/>
    <property type="match status" value="1"/>
</dbReference>
<dbReference type="InterPro" id="IPR003545">
    <property type="entry name" value="Telomerase_RT"/>
</dbReference>
<dbReference type="GO" id="GO:0007004">
    <property type="term" value="P:telomere maintenance via telomerase"/>
    <property type="evidence" value="ECO:0007669"/>
    <property type="project" value="TreeGrafter"/>
</dbReference>
<dbReference type="PANTHER" id="PTHR12066">
    <property type="entry name" value="TELOMERASE REVERSE TRANSCRIPTASE"/>
    <property type="match status" value="1"/>
</dbReference>
<keyword evidence="10" id="KW-1185">Reference proteome</keyword>
<dbReference type="GO" id="GO:0070034">
    <property type="term" value="F:telomerase RNA binding"/>
    <property type="evidence" value="ECO:0007669"/>
    <property type="project" value="TreeGrafter"/>
</dbReference>
<dbReference type="Gene3D" id="1.10.132.70">
    <property type="match status" value="1"/>
</dbReference>
<dbReference type="Proteomes" id="UP000469558">
    <property type="component" value="Unassembled WGS sequence"/>
</dbReference>
<sequence>HAAQTSNTRKEPIIKQALLAQYYPQVLTLREYLLQRLPNASKIRRKKISSVGRHPAPENAELEQWLAAFLDQTLIGVSVCKEVSREERWKQWTTFSQRADESASTLNLSSPGVFSQSELVDFAIWLYFSKKYRNSTNANTQHLLCQGYQRDISSRAIRQGGVTSAIPGLQSTYPNSNVTAMKARPWPQVLLLMGKEGERAMIDLILDCGVFLEVGNGRGVYRQLSGIPLGELQTLPLDGVLAKTPVLRSMPVKHTPSTITFVRSRLFYARAALNAKGSVRFGLRHIHVLNRYPLKPNPSTSATPNTAPDSSTIHIMMYTFPRQFGLHNVFTSEVDSQKTVQPFMDYTLREEEINRKYSSSKQPKIPKRLRGKAAQLVRKMQVLHARCSYKELIEYYCPVVDGAPRFPIAKSQSRADIECSAKLRTQITIGTTSTVATTTEEIEPKKPSMMNYATPENMVSAFCRAVLLKLIPKEFWGTGDVQAHNEKVFLKNVDGFIRLRRFESLTLHEVTQGLQISPIPWLQPPTTTGNKTSQSDISKRTEIFHELLYYLFDSLLIPLLRTNFHITESSAHKNRLFFFRHDVWRSVAEPAMASLKTTMFTELKLVDAKNLLESRALGYSQVRLLPKESGVRPIMNLKRRVVKKGWKNILGPSINSTLAPVYNMFNYESVSHPPPILPPYTN</sequence>
<keyword evidence="2 7" id="KW-0548">Nucleotidyltransferase</keyword>
<evidence type="ECO:0000313" key="10">
    <source>
        <dbReference type="Proteomes" id="UP000469558"/>
    </source>
</evidence>
<dbReference type="EMBL" id="QGMK01003154">
    <property type="protein sequence ID" value="TVY53989.1"/>
    <property type="molecule type" value="Genomic_DNA"/>
</dbReference>
<dbReference type="PANTHER" id="PTHR12066:SF0">
    <property type="entry name" value="TELOMERASE REVERSE TRANSCRIPTASE"/>
    <property type="match status" value="1"/>
</dbReference>
<keyword evidence="7" id="KW-0539">Nucleus</keyword>
<dbReference type="GO" id="GO:0000333">
    <property type="term" value="C:telomerase catalytic core complex"/>
    <property type="evidence" value="ECO:0007669"/>
    <property type="project" value="TreeGrafter"/>
</dbReference>
<keyword evidence="5 7" id="KW-0695">RNA-directed DNA polymerase</keyword>
<comment type="subcellular location">
    <subcellularLocation>
        <location evidence="7">Nucleus</location>
    </subcellularLocation>
    <subcellularLocation>
        <location evidence="7">Chromosome</location>
        <location evidence="7">Telomere</location>
    </subcellularLocation>
</comment>
<feature type="domain" description="Telomerase ribonucleoprotein complex - RNA-binding" evidence="8">
    <location>
        <begin position="457"/>
        <end position="597"/>
    </location>
</feature>
<comment type="function">
    <text evidence="7">Telomerase is a ribonucleoprotein enzyme essential for the replication of chromosome termini in most eukaryotes. It elongates telomeres. It is a reverse transcriptase that adds simple sequence repeats to chromosome ends by copying a template sequence within the RNA component of the enzyme.</text>
</comment>
<dbReference type="GO" id="GO:0046872">
    <property type="term" value="F:metal ion binding"/>
    <property type="evidence" value="ECO:0007669"/>
    <property type="project" value="UniProtKB-KW"/>
</dbReference>
<organism evidence="9 10">
    <name type="scientific">Lachnellula suecica</name>
    <dbReference type="NCBI Taxonomy" id="602035"/>
    <lineage>
        <taxon>Eukaryota</taxon>
        <taxon>Fungi</taxon>
        <taxon>Dikarya</taxon>
        <taxon>Ascomycota</taxon>
        <taxon>Pezizomycotina</taxon>
        <taxon>Leotiomycetes</taxon>
        <taxon>Helotiales</taxon>
        <taxon>Lachnaceae</taxon>
        <taxon>Lachnellula</taxon>
    </lineage>
</organism>
<keyword evidence="3 7" id="KW-0479">Metal-binding</keyword>
<evidence type="ECO:0000256" key="2">
    <source>
        <dbReference type="ARBA" id="ARBA00022695"/>
    </source>
</evidence>
<dbReference type="GO" id="GO:0000781">
    <property type="term" value="C:chromosome, telomeric region"/>
    <property type="evidence" value="ECO:0007669"/>
    <property type="project" value="UniProtKB-SubCell"/>
</dbReference>
<evidence type="ECO:0000256" key="6">
    <source>
        <dbReference type="ARBA" id="ARBA00048173"/>
    </source>
</evidence>
<dbReference type="SMART" id="SM00975">
    <property type="entry name" value="Telomerase_RBD"/>
    <property type="match status" value="1"/>
</dbReference>
<feature type="non-terminal residue" evidence="9">
    <location>
        <position position="1"/>
    </location>
</feature>
<comment type="caution">
    <text evidence="9">The sequence shown here is derived from an EMBL/GenBank/DDBJ whole genome shotgun (WGS) entry which is preliminary data.</text>
</comment>
<evidence type="ECO:0000313" key="9">
    <source>
        <dbReference type="EMBL" id="TVY53989.1"/>
    </source>
</evidence>
<dbReference type="FunFam" id="1.10.132.70:FF:000004">
    <property type="entry name" value="Telomerase reverse transcriptase"/>
    <property type="match status" value="1"/>
</dbReference>
<evidence type="ECO:0000256" key="3">
    <source>
        <dbReference type="ARBA" id="ARBA00022723"/>
    </source>
</evidence>
<protein>
    <recommendedName>
        <fullName evidence="7">Telomerase reverse transcriptase</fullName>
        <ecNumber evidence="7">2.7.7.49</ecNumber>
    </recommendedName>
    <alternativeName>
        <fullName evidence="7">Telomerase catalytic subunit</fullName>
    </alternativeName>
</protein>
<comment type="similarity">
    <text evidence="7">Belongs to the reverse transcriptase family. Telomerase subfamily.</text>
</comment>
<evidence type="ECO:0000259" key="8">
    <source>
        <dbReference type="SMART" id="SM00975"/>
    </source>
</evidence>
<evidence type="ECO:0000256" key="4">
    <source>
        <dbReference type="ARBA" id="ARBA00022842"/>
    </source>
</evidence>
<dbReference type="AlphaFoldDB" id="A0A8T9BR91"/>
<keyword evidence="7" id="KW-0779">Telomere</keyword>
<dbReference type="GO" id="GO:0003720">
    <property type="term" value="F:telomerase activity"/>
    <property type="evidence" value="ECO:0007669"/>
    <property type="project" value="InterPro"/>
</dbReference>
<proteinExistence type="inferred from homology"/>
<comment type="catalytic activity">
    <reaction evidence="6 7">
        <text>DNA(n) + a 2'-deoxyribonucleoside 5'-triphosphate = DNA(n+1) + diphosphate</text>
        <dbReference type="Rhea" id="RHEA:22508"/>
        <dbReference type="Rhea" id="RHEA-COMP:17339"/>
        <dbReference type="Rhea" id="RHEA-COMP:17340"/>
        <dbReference type="ChEBI" id="CHEBI:33019"/>
        <dbReference type="ChEBI" id="CHEBI:61560"/>
        <dbReference type="ChEBI" id="CHEBI:173112"/>
        <dbReference type="EC" id="2.7.7.49"/>
    </reaction>
</comment>
<gene>
    <name evidence="9" type="primary">trt1</name>
    <name evidence="9" type="ORF">LSUE1_G009286</name>
</gene>